<keyword evidence="1" id="KW-1133">Transmembrane helix</keyword>
<evidence type="ECO:0000313" key="3">
    <source>
        <dbReference type="Proteomes" id="UP000197068"/>
    </source>
</evidence>
<evidence type="ECO:0000256" key="1">
    <source>
        <dbReference type="SAM" id="Phobius"/>
    </source>
</evidence>
<keyword evidence="1" id="KW-0812">Transmembrane</keyword>
<feature type="transmembrane region" description="Helical" evidence="1">
    <location>
        <begin position="102"/>
        <end position="122"/>
    </location>
</feature>
<evidence type="ECO:0000313" key="2">
    <source>
        <dbReference type="EMBL" id="GAW96867.1"/>
    </source>
</evidence>
<feature type="transmembrane region" description="Helical" evidence="1">
    <location>
        <begin position="68"/>
        <end position="90"/>
    </location>
</feature>
<dbReference type="NCBIfam" id="TIGR03987">
    <property type="entry name" value="HsmA family protein"/>
    <property type="match status" value="1"/>
</dbReference>
<accession>A0ABQ0MWX0</accession>
<keyword evidence="3" id="KW-1185">Reference proteome</keyword>
<keyword evidence="1" id="KW-0472">Membrane</keyword>
<dbReference type="InterPro" id="IPR023813">
    <property type="entry name" value="HsmA-like"/>
</dbReference>
<gene>
    <name evidence="2" type="ORF">MTCD1_02490</name>
</gene>
<evidence type="ECO:0008006" key="4">
    <source>
        <dbReference type="Google" id="ProtNLM"/>
    </source>
</evidence>
<sequence length="127" mass="14644">MTPLILSGAIFFTLALIFYSIGIWNDYCHKKLKKWHLTMFALGVITDTIGTIMMYLHVGHLIFTAHSISGFLGLFLMIFHFCWAFIAIRNNDLELQKTFHRFSILVWAFWMISYISGLYLGLSGLGK</sequence>
<dbReference type="Proteomes" id="UP000197068">
    <property type="component" value="Unassembled WGS sequence"/>
</dbReference>
<protein>
    <recommendedName>
        <fullName evidence="4">TIGR03987 family protein</fullName>
    </recommendedName>
</protein>
<proteinExistence type="predicted"/>
<name>A0ABQ0MWX0_9GAMM</name>
<dbReference type="EMBL" id="BDQM01000020">
    <property type="protein sequence ID" value="GAW96867.1"/>
    <property type="molecule type" value="Genomic_DNA"/>
</dbReference>
<reference evidence="2 3" key="1">
    <citation type="submission" date="2017-06" db="EMBL/GenBank/DDBJ databases">
        <title>Whole Genome Sequences of Colwellia marinimaniae MTCD1.</title>
        <authorList>
            <person name="Kusumoto H."/>
            <person name="Inoue M."/>
            <person name="Tanikawa K."/>
            <person name="Maeji H."/>
            <person name="Cameron J.H."/>
            <person name="Bartlett D.H."/>
        </authorList>
    </citation>
    <scope>NUCLEOTIDE SEQUENCE [LARGE SCALE GENOMIC DNA]</scope>
    <source>
        <strain evidence="2 3">MTCD1</strain>
    </source>
</reference>
<dbReference type="RefSeq" id="WP_057179366.1">
    <property type="nucleotide sequence ID" value="NZ_BDQM01000020.1"/>
</dbReference>
<feature type="transmembrane region" description="Helical" evidence="1">
    <location>
        <begin position="37"/>
        <end position="56"/>
    </location>
</feature>
<organism evidence="2 3">
    <name type="scientific">Colwellia marinimaniae</name>
    <dbReference type="NCBI Taxonomy" id="1513592"/>
    <lineage>
        <taxon>Bacteria</taxon>
        <taxon>Pseudomonadati</taxon>
        <taxon>Pseudomonadota</taxon>
        <taxon>Gammaproteobacteria</taxon>
        <taxon>Alteromonadales</taxon>
        <taxon>Colwelliaceae</taxon>
        <taxon>Colwellia</taxon>
    </lineage>
</organism>
<comment type="caution">
    <text evidence="2">The sequence shown here is derived from an EMBL/GenBank/DDBJ whole genome shotgun (WGS) entry which is preliminary data.</text>
</comment>
<feature type="transmembrane region" description="Helical" evidence="1">
    <location>
        <begin position="6"/>
        <end position="25"/>
    </location>
</feature>